<proteinExistence type="predicted"/>
<evidence type="ECO:0000313" key="2">
    <source>
        <dbReference type="EMBL" id="KAJ8396228.1"/>
    </source>
</evidence>
<feature type="compositionally biased region" description="Polar residues" evidence="1">
    <location>
        <begin position="53"/>
        <end position="66"/>
    </location>
</feature>
<keyword evidence="3" id="KW-1185">Reference proteome</keyword>
<evidence type="ECO:0000256" key="1">
    <source>
        <dbReference type="SAM" id="MobiDB-lite"/>
    </source>
</evidence>
<protein>
    <submittedName>
        <fullName evidence="2">Uncharacterized protein</fullName>
    </submittedName>
</protein>
<evidence type="ECO:0000313" key="3">
    <source>
        <dbReference type="Proteomes" id="UP001221898"/>
    </source>
</evidence>
<name>A0AAD7S5J6_9TELE</name>
<organism evidence="2 3">
    <name type="scientific">Aldrovandia affinis</name>
    <dbReference type="NCBI Taxonomy" id="143900"/>
    <lineage>
        <taxon>Eukaryota</taxon>
        <taxon>Metazoa</taxon>
        <taxon>Chordata</taxon>
        <taxon>Craniata</taxon>
        <taxon>Vertebrata</taxon>
        <taxon>Euteleostomi</taxon>
        <taxon>Actinopterygii</taxon>
        <taxon>Neopterygii</taxon>
        <taxon>Teleostei</taxon>
        <taxon>Notacanthiformes</taxon>
        <taxon>Halosauridae</taxon>
        <taxon>Aldrovandia</taxon>
    </lineage>
</organism>
<gene>
    <name evidence="2" type="ORF">AAFF_G00020950</name>
</gene>
<dbReference type="Proteomes" id="UP001221898">
    <property type="component" value="Unassembled WGS sequence"/>
</dbReference>
<feature type="region of interest" description="Disordered" evidence="1">
    <location>
        <begin position="41"/>
        <end position="69"/>
    </location>
</feature>
<dbReference type="AlphaFoldDB" id="A0AAD7S5J6"/>
<accession>A0AAD7S5J6</accession>
<sequence>MPACRDPEALGAVERGEGNCHGAFEHSCLLFTIKAFPFHDTPTVPPRRPESVGCQQNQTPSSNHGSPEQAFRKCALTDLEILAKITLGNRCTVHELAADHPQPKRLRFLAGITFLIYL</sequence>
<comment type="caution">
    <text evidence="2">The sequence shown here is derived from an EMBL/GenBank/DDBJ whole genome shotgun (WGS) entry which is preliminary data.</text>
</comment>
<dbReference type="EMBL" id="JAINUG010000108">
    <property type="protein sequence ID" value="KAJ8396228.1"/>
    <property type="molecule type" value="Genomic_DNA"/>
</dbReference>
<reference evidence="2" key="1">
    <citation type="journal article" date="2023" name="Science">
        <title>Genome structures resolve the early diversification of teleost fishes.</title>
        <authorList>
            <person name="Parey E."/>
            <person name="Louis A."/>
            <person name="Montfort J."/>
            <person name="Bouchez O."/>
            <person name="Roques C."/>
            <person name="Iampietro C."/>
            <person name="Lluch J."/>
            <person name="Castinel A."/>
            <person name="Donnadieu C."/>
            <person name="Desvignes T."/>
            <person name="Floi Bucao C."/>
            <person name="Jouanno E."/>
            <person name="Wen M."/>
            <person name="Mejri S."/>
            <person name="Dirks R."/>
            <person name="Jansen H."/>
            <person name="Henkel C."/>
            <person name="Chen W.J."/>
            <person name="Zahm M."/>
            <person name="Cabau C."/>
            <person name="Klopp C."/>
            <person name="Thompson A.W."/>
            <person name="Robinson-Rechavi M."/>
            <person name="Braasch I."/>
            <person name="Lecointre G."/>
            <person name="Bobe J."/>
            <person name="Postlethwait J.H."/>
            <person name="Berthelot C."/>
            <person name="Roest Crollius H."/>
            <person name="Guiguen Y."/>
        </authorList>
    </citation>
    <scope>NUCLEOTIDE SEQUENCE</scope>
    <source>
        <strain evidence="2">NC1722</strain>
    </source>
</reference>